<comment type="caution">
    <text evidence="2">The sequence shown here is derived from an EMBL/GenBank/DDBJ whole genome shotgun (WGS) entry which is preliminary data.</text>
</comment>
<gene>
    <name evidence="2" type="ORF">E0H50_05450</name>
</gene>
<keyword evidence="3" id="KW-1185">Reference proteome</keyword>
<feature type="region of interest" description="Disordered" evidence="1">
    <location>
        <begin position="46"/>
        <end position="73"/>
    </location>
</feature>
<organism evidence="2 3">
    <name type="scientific">Kribbella sindirgiensis</name>
    <dbReference type="NCBI Taxonomy" id="1124744"/>
    <lineage>
        <taxon>Bacteria</taxon>
        <taxon>Bacillati</taxon>
        <taxon>Actinomycetota</taxon>
        <taxon>Actinomycetes</taxon>
        <taxon>Propionibacteriales</taxon>
        <taxon>Kribbellaceae</taxon>
        <taxon>Kribbella</taxon>
    </lineage>
</organism>
<reference evidence="2 3" key="1">
    <citation type="submission" date="2019-02" db="EMBL/GenBank/DDBJ databases">
        <title>Kribbella capetownensis sp. nov. and Kribbella speibonae sp. nov., isolated from soil.</title>
        <authorList>
            <person name="Curtis S.M."/>
            <person name="Norton I."/>
            <person name="Everest G.J."/>
            <person name="Meyers P.R."/>
        </authorList>
    </citation>
    <scope>NUCLEOTIDE SEQUENCE [LARGE SCALE GENOMIC DNA]</scope>
    <source>
        <strain evidence="2 3">DSM 27082</strain>
    </source>
</reference>
<sequence length="73" mass="8006">MSKRNRKRSRQPIGKDRRISIRSQLRTEPDVHKIAKAVVALALAQAEAEAQNQTAQQAVTPGREGPDDAQSSS</sequence>
<dbReference type="RefSeq" id="WP_131285441.1">
    <property type="nucleotide sequence ID" value="NZ_SJKA01000002.1"/>
</dbReference>
<proteinExistence type="predicted"/>
<feature type="compositionally biased region" description="Low complexity" evidence="1">
    <location>
        <begin position="46"/>
        <end position="60"/>
    </location>
</feature>
<protein>
    <submittedName>
        <fullName evidence="2">Uncharacterized protein</fullName>
    </submittedName>
</protein>
<feature type="compositionally biased region" description="Basic and acidic residues" evidence="1">
    <location>
        <begin position="13"/>
        <end position="24"/>
    </location>
</feature>
<dbReference type="AlphaFoldDB" id="A0A4R0IZ54"/>
<feature type="region of interest" description="Disordered" evidence="1">
    <location>
        <begin position="1"/>
        <end position="24"/>
    </location>
</feature>
<evidence type="ECO:0000256" key="1">
    <source>
        <dbReference type="SAM" id="MobiDB-lite"/>
    </source>
</evidence>
<accession>A0A4R0IZ54</accession>
<evidence type="ECO:0000313" key="2">
    <source>
        <dbReference type="EMBL" id="TCC39381.1"/>
    </source>
</evidence>
<name>A0A4R0IZ54_9ACTN</name>
<feature type="compositionally biased region" description="Basic residues" evidence="1">
    <location>
        <begin position="1"/>
        <end position="10"/>
    </location>
</feature>
<dbReference type="Proteomes" id="UP000292695">
    <property type="component" value="Unassembled WGS sequence"/>
</dbReference>
<dbReference type="EMBL" id="SJKA01000002">
    <property type="protein sequence ID" value="TCC39381.1"/>
    <property type="molecule type" value="Genomic_DNA"/>
</dbReference>
<evidence type="ECO:0000313" key="3">
    <source>
        <dbReference type="Proteomes" id="UP000292695"/>
    </source>
</evidence>